<dbReference type="PANTHER" id="PTHR37042">
    <property type="entry name" value="OUTER MEMBRANE PROTEIN RV1973"/>
    <property type="match status" value="1"/>
</dbReference>
<evidence type="ECO:0000256" key="1">
    <source>
        <dbReference type="ARBA" id="ARBA00004370"/>
    </source>
</evidence>
<dbReference type="KEGG" id="mshg:MSG_04221"/>
<comment type="subcellular location">
    <subcellularLocation>
        <location evidence="1">Membrane</location>
    </subcellularLocation>
</comment>
<proteinExistence type="predicted"/>
<dbReference type="Proteomes" id="UP000217736">
    <property type="component" value="Chromosome"/>
</dbReference>
<reference evidence="4" key="1">
    <citation type="submission" date="2017-06" db="EMBL/GenBank/DDBJ databases">
        <title>Complete Genome Sequence of Mycobacterium shigaense.</title>
        <authorList>
            <person name="Fukano H."/>
            <person name="Yoshida M."/>
            <person name="Kazumi Y."/>
            <person name="Ogura Y."/>
            <person name="Mitarai S."/>
            <person name="Hayashi T."/>
            <person name="Hoshino Y."/>
        </authorList>
    </citation>
    <scope>NUCLEOTIDE SEQUENCE [LARGE SCALE GENOMIC DNA]</scope>
    <source>
        <strain evidence="4">UN-152</strain>
    </source>
</reference>
<keyword evidence="2" id="KW-0472">Membrane</keyword>
<evidence type="ECO:0000313" key="4">
    <source>
        <dbReference type="Proteomes" id="UP000217736"/>
    </source>
</evidence>
<evidence type="ECO:0000313" key="3">
    <source>
        <dbReference type="EMBL" id="BAX94342.1"/>
    </source>
</evidence>
<dbReference type="RefSeq" id="WP_096442669.1">
    <property type="nucleotide sequence ID" value="NZ_AP018164.1"/>
</dbReference>
<name>A0A1Z4EN76_9MYCO</name>
<dbReference type="OrthoDB" id="5196392at2"/>
<sequence length="207" mass="22139">MTADKASVQETAAVEETLGAEKAEGTAEPAATPGRRKRFVAALKRRPPGKILAGVLALLVVASLGLLGGLFYFVYLPDRDTDAAAAKTVLSAASDGAVAILSYSPETIDRDVASAKSRLTGNFLKYYSQFTDQIVAPAAKQKSVKQNAIVLRSALSELHPDFADVLLFVNESTQSKDRPEPAFQNSSVLVRLTKVDGKWLISEFTPV</sequence>
<dbReference type="AlphaFoldDB" id="A0A1Z4EN76"/>
<dbReference type="GO" id="GO:0016020">
    <property type="term" value="C:membrane"/>
    <property type="evidence" value="ECO:0007669"/>
    <property type="project" value="UniProtKB-SubCell"/>
</dbReference>
<dbReference type="PANTHER" id="PTHR37042:SF4">
    <property type="entry name" value="OUTER MEMBRANE PROTEIN RV1973"/>
    <property type="match status" value="1"/>
</dbReference>
<keyword evidence="4" id="KW-1185">Reference proteome</keyword>
<accession>A0A1Z4EN76</accession>
<dbReference type="EMBL" id="AP018164">
    <property type="protein sequence ID" value="BAX94342.1"/>
    <property type="molecule type" value="Genomic_DNA"/>
</dbReference>
<protein>
    <submittedName>
        <fullName evidence="3">Uncharacterized protein</fullName>
    </submittedName>
</protein>
<gene>
    <name evidence="3" type="ORF">MSG_04221</name>
</gene>
<organism evidence="3 4">
    <name type="scientific">Mycobacterium shigaense</name>
    <dbReference type="NCBI Taxonomy" id="722731"/>
    <lineage>
        <taxon>Bacteria</taxon>
        <taxon>Bacillati</taxon>
        <taxon>Actinomycetota</taxon>
        <taxon>Actinomycetes</taxon>
        <taxon>Mycobacteriales</taxon>
        <taxon>Mycobacteriaceae</taxon>
        <taxon>Mycobacterium</taxon>
        <taxon>Mycobacterium simiae complex</taxon>
    </lineage>
</organism>
<evidence type="ECO:0000256" key="2">
    <source>
        <dbReference type="ARBA" id="ARBA00023136"/>
    </source>
</evidence>